<feature type="transmembrane region" description="Helical" evidence="1">
    <location>
        <begin position="370"/>
        <end position="387"/>
    </location>
</feature>
<evidence type="ECO:0000256" key="1">
    <source>
        <dbReference type="SAM" id="Phobius"/>
    </source>
</evidence>
<evidence type="ECO:0000259" key="2">
    <source>
        <dbReference type="Pfam" id="PF13231"/>
    </source>
</evidence>
<dbReference type="RefSeq" id="WP_191617283.1">
    <property type="nucleotide sequence ID" value="NZ_JACYFG010000034.1"/>
</dbReference>
<protein>
    <submittedName>
        <fullName evidence="3">Glycosyltransferase family 39 protein</fullName>
    </submittedName>
</protein>
<dbReference type="Proteomes" id="UP000622317">
    <property type="component" value="Unassembled WGS sequence"/>
</dbReference>
<keyword evidence="4" id="KW-1185">Reference proteome</keyword>
<proteinExistence type="predicted"/>
<feature type="domain" description="Glycosyltransferase RgtA/B/C/D-like" evidence="2">
    <location>
        <begin position="138"/>
        <end position="280"/>
    </location>
</feature>
<feature type="transmembrane region" description="Helical" evidence="1">
    <location>
        <begin position="100"/>
        <end position="120"/>
    </location>
</feature>
<feature type="transmembrane region" description="Helical" evidence="1">
    <location>
        <begin position="190"/>
        <end position="208"/>
    </location>
</feature>
<feature type="transmembrane region" description="Helical" evidence="1">
    <location>
        <begin position="339"/>
        <end position="358"/>
    </location>
</feature>
<sequence>MSKLKGKGFICLLVALSIVGAWIGSYGAFSALKPGSRVSSLWGWDTSFYYFWLRSVALDQDVDFENDIQLTDTIPDGQKRFARMDLPRTDRGLIPNKYPVGWALFHAPWFAMGHGTALLLDKAGVEVRTDGYGKVYERFLYLGSCLYAVLAMWLSYLLARRFFDWEVSLLGLLVTWLAGFLIYYQLNQYAMAHGLTYLCVVSCFYWSLAIREMPPLKRNWLMLGVSVGLLLITRYQAGVYLLFPFLIAVVEILTRRATLNAIVVCVAAIGAIVSLQLLAWKLLYGSWLVYSYAGEGFVWGNPELWRTLFDPFHGLFYWQPIFAVGLAGLVGFVISRRDWIYWAMLLSAAGMVYVNAAWETWWFGAAFGGRAYEGVTLFVTLGICWLLHVTNRGPAVAKWAFRSVLGLMVIWNLGVLDVCVRNWQSGISLEEPVTYGQFWRAMLELWF</sequence>
<feature type="transmembrane region" description="Helical" evidence="1">
    <location>
        <begin position="165"/>
        <end position="183"/>
    </location>
</feature>
<organism evidence="3 4">
    <name type="scientific">Pelagicoccus enzymogenes</name>
    <dbReference type="NCBI Taxonomy" id="2773457"/>
    <lineage>
        <taxon>Bacteria</taxon>
        <taxon>Pseudomonadati</taxon>
        <taxon>Verrucomicrobiota</taxon>
        <taxon>Opitutia</taxon>
        <taxon>Puniceicoccales</taxon>
        <taxon>Pelagicoccaceae</taxon>
        <taxon>Pelagicoccus</taxon>
    </lineage>
</organism>
<dbReference type="EMBL" id="JACYFG010000034">
    <property type="protein sequence ID" value="MBD5780168.1"/>
    <property type="molecule type" value="Genomic_DNA"/>
</dbReference>
<keyword evidence="1" id="KW-1133">Transmembrane helix</keyword>
<keyword evidence="1" id="KW-0472">Membrane</keyword>
<evidence type="ECO:0000313" key="3">
    <source>
        <dbReference type="EMBL" id="MBD5780168.1"/>
    </source>
</evidence>
<evidence type="ECO:0000313" key="4">
    <source>
        <dbReference type="Proteomes" id="UP000622317"/>
    </source>
</evidence>
<comment type="caution">
    <text evidence="3">The sequence shown here is derived from an EMBL/GenBank/DDBJ whole genome shotgun (WGS) entry which is preliminary data.</text>
</comment>
<feature type="transmembrane region" description="Helical" evidence="1">
    <location>
        <begin position="259"/>
        <end position="280"/>
    </location>
</feature>
<feature type="transmembrane region" description="Helical" evidence="1">
    <location>
        <begin position="315"/>
        <end position="334"/>
    </location>
</feature>
<name>A0A927FB23_9BACT</name>
<feature type="transmembrane region" description="Helical" evidence="1">
    <location>
        <begin position="140"/>
        <end position="159"/>
    </location>
</feature>
<keyword evidence="1" id="KW-0812">Transmembrane</keyword>
<reference evidence="3" key="1">
    <citation type="submission" date="2020-09" db="EMBL/GenBank/DDBJ databases">
        <title>Pelagicoccus enzymogenes sp. nov. with an EPS production, isolated from marine sediment.</title>
        <authorList>
            <person name="Feng X."/>
        </authorList>
    </citation>
    <scope>NUCLEOTIDE SEQUENCE</scope>
    <source>
        <strain evidence="3">NFK12</strain>
    </source>
</reference>
<gene>
    <name evidence="3" type="ORF">IEN85_11755</name>
</gene>
<dbReference type="InterPro" id="IPR038731">
    <property type="entry name" value="RgtA/B/C-like"/>
</dbReference>
<dbReference type="AlphaFoldDB" id="A0A927FB23"/>
<dbReference type="Pfam" id="PF13231">
    <property type="entry name" value="PMT_2"/>
    <property type="match status" value="1"/>
</dbReference>
<accession>A0A927FB23</accession>
<feature type="transmembrane region" description="Helical" evidence="1">
    <location>
        <begin position="220"/>
        <end position="247"/>
    </location>
</feature>